<dbReference type="Pfam" id="PF00650">
    <property type="entry name" value="CRAL_TRIO"/>
    <property type="match status" value="1"/>
</dbReference>
<dbReference type="SUPFAM" id="SSF46938">
    <property type="entry name" value="CRAL/TRIO N-terminal domain"/>
    <property type="match status" value="1"/>
</dbReference>
<feature type="domain" description="CRAL-TRIO" evidence="1">
    <location>
        <begin position="145"/>
        <end position="309"/>
    </location>
</feature>
<evidence type="ECO:0000259" key="1">
    <source>
        <dbReference type="PROSITE" id="PS50191"/>
    </source>
</evidence>
<dbReference type="InterPro" id="IPR001251">
    <property type="entry name" value="CRAL-TRIO_dom"/>
</dbReference>
<dbReference type="GO" id="GO:0016020">
    <property type="term" value="C:membrane"/>
    <property type="evidence" value="ECO:0007669"/>
    <property type="project" value="TreeGrafter"/>
</dbReference>
<proteinExistence type="predicted"/>
<keyword evidence="2" id="KW-1185">Reference proteome</keyword>
<dbReference type="KEGG" id="tpal:117644507"/>
<dbReference type="AlphaFoldDB" id="A0A6P8YRG1"/>
<dbReference type="InterPro" id="IPR036273">
    <property type="entry name" value="CRAL/TRIO_N_dom_sf"/>
</dbReference>
<accession>A0A6P8YRG1</accession>
<dbReference type="InterPro" id="IPR036865">
    <property type="entry name" value="CRAL-TRIO_dom_sf"/>
</dbReference>
<dbReference type="InParanoid" id="A0A6P8YRG1"/>
<reference evidence="3" key="1">
    <citation type="submission" date="2025-08" db="UniProtKB">
        <authorList>
            <consortium name="RefSeq"/>
        </authorList>
    </citation>
    <scope>IDENTIFICATION</scope>
    <source>
        <tissue evidence="3">Total insect</tissue>
    </source>
</reference>
<dbReference type="GO" id="GO:1902936">
    <property type="term" value="F:phosphatidylinositol bisphosphate binding"/>
    <property type="evidence" value="ECO:0007669"/>
    <property type="project" value="TreeGrafter"/>
</dbReference>
<dbReference type="Gene3D" id="3.40.525.10">
    <property type="entry name" value="CRAL-TRIO lipid binding domain"/>
    <property type="match status" value="1"/>
</dbReference>
<dbReference type="SMART" id="SM00516">
    <property type="entry name" value="SEC14"/>
    <property type="match status" value="1"/>
</dbReference>
<dbReference type="PROSITE" id="PS50191">
    <property type="entry name" value="CRAL_TRIO"/>
    <property type="match status" value="1"/>
</dbReference>
<dbReference type="PANTHER" id="PTHR10174:SF224">
    <property type="entry name" value="RETINOL-BINDING PROTEIN PINTA"/>
    <property type="match status" value="1"/>
</dbReference>
<dbReference type="CDD" id="cd00170">
    <property type="entry name" value="SEC14"/>
    <property type="match status" value="1"/>
</dbReference>
<evidence type="ECO:0000313" key="2">
    <source>
        <dbReference type="Proteomes" id="UP000515158"/>
    </source>
</evidence>
<evidence type="ECO:0000313" key="3">
    <source>
        <dbReference type="RefSeq" id="XP_034239925.1"/>
    </source>
</evidence>
<organism evidence="3">
    <name type="scientific">Thrips palmi</name>
    <name type="common">Melon thrips</name>
    <dbReference type="NCBI Taxonomy" id="161013"/>
    <lineage>
        <taxon>Eukaryota</taxon>
        <taxon>Metazoa</taxon>
        <taxon>Ecdysozoa</taxon>
        <taxon>Arthropoda</taxon>
        <taxon>Hexapoda</taxon>
        <taxon>Insecta</taxon>
        <taxon>Pterygota</taxon>
        <taxon>Neoptera</taxon>
        <taxon>Paraneoptera</taxon>
        <taxon>Thysanoptera</taxon>
        <taxon>Terebrantia</taxon>
        <taxon>Thripoidea</taxon>
        <taxon>Thripidae</taxon>
        <taxon>Thrips</taxon>
    </lineage>
</organism>
<dbReference type="RefSeq" id="XP_034239925.1">
    <property type="nucleotide sequence ID" value="XM_034384034.1"/>
</dbReference>
<dbReference type="PANTHER" id="PTHR10174">
    <property type="entry name" value="ALPHA-TOCOPHEROL TRANSFER PROTEIN-RELATED"/>
    <property type="match status" value="1"/>
</dbReference>
<dbReference type="GeneID" id="117644507"/>
<dbReference type="Gene3D" id="1.20.5.1200">
    <property type="entry name" value="Alpha-tocopherol transfer"/>
    <property type="match status" value="1"/>
</dbReference>
<gene>
    <name evidence="3" type="primary">LOC117644507</name>
</gene>
<dbReference type="OrthoDB" id="6668876at2759"/>
<name>A0A6P8YRG1_THRPL</name>
<sequence>MVAGEISTSYPSSAGAALDQSRAIDTRIWCEQDALFLAFVLTMVAPPSSEGLQMPAGWRVSANQRNKVLADLGTDEERLDIDARSIRAWVNMQPHLPFLPESEITWIKHYLLCCKNSMEKTKQGLDQYYTARTAHYDFFGRYNINEEELIKYGKFMSIGISKELTPGLRRVLVARNRSEEQTEEDFSRMCRLNLLKADALIRMDVNAGYEVVLDQSDFTPGNVRLLILGLNVLKTFLACVLGSVPARVNHVHIINSPSSFRTAFSLLQPLLKEKLKNRVTLHEDLKSLYSHVPPQYLPKDLGGDLPSCEEMEAEFRPVLSSFASHYAVQRTLKVDESKRPGGPSKMHADAQFGCEGSFRRMALD</sequence>
<protein>
    <submittedName>
        <fullName evidence="3">Clavesin-2-like</fullName>
    </submittedName>
</protein>
<dbReference type="SUPFAM" id="SSF52087">
    <property type="entry name" value="CRAL/TRIO domain"/>
    <property type="match status" value="1"/>
</dbReference>
<dbReference type="Proteomes" id="UP000515158">
    <property type="component" value="Unplaced"/>
</dbReference>